<dbReference type="Pfam" id="PF12688">
    <property type="entry name" value="TPR_5"/>
    <property type="match status" value="1"/>
</dbReference>
<evidence type="ECO:0000313" key="4">
    <source>
        <dbReference type="Proteomes" id="UP000008152"/>
    </source>
</evidence>
<feature type="repeat" description="TPR" evidence="1">
    <location>
        <begin position="86"/>
        <end position="119"/>
    </location>
</feature>
<dbReference type="PROSITE" id="PS50005">
    <property type="entry name" value="TPR"/>
    <property type="match status" value="1"/>
</dbReference>
<keyword evidence="1" id="KW-0802">TPR repeat</keyword>
<name>A7N6U3_VIBC1</name>
<dbReference type="KEGG" id="vha:VIBHAR_06045"/>
<proteinExistence type="predicted"/>
<dbReference type="EMBL" id="CP000790">
    <property type="protein sequence ID" value="ABU73938.1"/>
    <property type="molecule type" value="Genomic_DNA"/>
</dbReference>
<dbReference type="SMART" id="SM00028">
    <property type="entry name" value="TPR"/>
    <property type="match status" value="2"/>
</dbReference>
<evidence type="ECO:0000313" key="3">
    <source>
        <dbReference type="EMBL" id="ABU73938.1"/>
    </source>
</evidence>
<reference evidence="3 4" key="1">
    <citation type="submission" date="2007-08" db="EMBL/GenBank/DDBJ databases">
        <authorList>
            <consortium name="The Vibrio harveyi Genome Sequencing Project"/>
            <person name="Bassler B."/>
            <person name="Clifton S.W."/>
            <person name="Fulton L."/>
            <person name="Delehaunty K."/>
            <person name="Fronick C."/>
            <person name="Harrison M."/>
            <person name="Markivic C."/>
            <person name="Fulton R."/>
            <person name="Tin-Wollam A.-M."/>
            <person name="Shah N."/>
            <person name="Pepin K."/>
            <person name="Nash W."/>
            <person name="Thiruvilangam P."/>
            <person name="Bhonagiri V."/>
            <person name="Waters C."/>
            <person name="Tu K.C."/>
            <person name="Irgon J."/>
            <person name="Wilson R.K."/>
        </authorList>
    </citation>
    <scope>NUCLEOTIDE SEQUENCE [LARGE SCALE GENOMIC DNA]</scope>
    <source>
        <strain evidence="4">ATCC BAA-1116 / BB120</strain>
    </source>
</reference>
<dbReference type="SUPFAM" id="SSF48452">
    <property type="entry name" value="TPR-like"/>
    <property type="match status" value="1"/>
</dbReference>
<feature type="domain" description="Tetratrico peptide repeat group 5" evidence="2">
    <location>
        <begin position="54"/>
        <end position="170"/>
    </location>
</feature>
<sequence>MSERKYDLIQRKKMMESAIQQAIELRKASNYQESRALLTTLLGDENYAAKAHLHIAWSSDNEGKEQEAIKHYTASLEGILSADERFDALFGLASTYRSLGEYQEALSYFEQTINEYPNAVEVQTFYAMCLYNLGRHKEATSLLLELLVSTTNSEAIKAYQLAISLYAKDLDRKW</sequence>
<dbReference type="InterPro" id="IPR019734">
    <property type="entry name" value="TPR_rpt"/>
</dbReference>
<dbReference type="PATRIC" id="fig|338187.36.peg.4912"/>
<dbReference type="AlphaFoldDB" id="A7N6U3"/>
<dbReference type="InterPro" id="IPR041656">
    <property type="entry name" value="TPR_5"/>
</dbReference>
<evidence type="ECO:0000256" key="1">
    <source>
        <dbReference type="PROSITE-ProRule" id="PRU00339"/>
    </source>
</evidence>
<accession>A7N6U3</accession>
<evidence type="ECO:0000259" key="2">
    <source>
        <dbReference type="Pfam" id="PF12688"/>
    </source>
</evidence>
<dbReference type="InterPro" id="IPR011990">
    <property type="entry name" value="TPR-like_helical_dom_sf"/>
</dbReference>
<dbReference type="PROSITE" id="PS50293">
    <property type="entry name" value="TPR_REGION"/>
    <property type="match status" value="1"/>
</dbReference>
<organism evidence="3 4">
    <name type="scientific">Vibrio campbellii (strain ATCC BAA-1116)</name>
    <dbReference type="NCBI Taxonomy" id="2902295"/>
    <lineage>
        <taxon>Bacteria</taxon>
        <taxon>Pseudomonadati</taxon>
        <taxon>Pseudomonadota</taxon>
        <taxon>Gammaproteobacteria</taxon>
        <taxon>Vibrionales</taxon>
        <taxon>Vibrionaceae</taxon>
        <taxon>Vibrio</taxon>
    </lineage>
</organism>
<dbReference type="Proteomes" id="UP000008152">
    <property type="component" value="Chromosome II"/>
</dbReference>
<protein>
    <recommendedName>
        <fullName evidence="2">Tetratrico peptide repeat group 5 domain-containing protein</fullName>
    </recommendedName>
</protein>
<gene>
    <name evidence="3" type="ordered locus">VIBHAR_06045</name>
</gene>
<dbReference type="Gene3D" id="1.25.40.10">
    <property type="entry name" value="Tetratricopeptide repeat domain"/>
    <property type="match status" value="1"/>
</dbReference>